<dbReference type="SMART" id="SM00479">
    <property type="entry name" value="EXOIII"/>
    <property type="match status" value="1"/>
</dbReference>
<evidence type="ECO:0000313" key="6">
    <source>
        <dbReference type="Proteomes" id="UP000095209"/>
    </source>
</evidence>
<dbReference type="InterPro" id="IPR036397">
    <property type="entry name" value="RNaseH_sf"/>
</dbReference>
<comment type="caution">
    <text evidence="5">The sequence shown here is derived from an EMBL/GenBank/DDBJ whole genome shotgun (WGS) entry which is preliminary data.</text>
</comment>
<accession>A0A1E5LKA7</accession>
<dbReference type="EMBL" id="MJEH01000002">
    <property type="protein sequence ID" value="OEH94458.1"/>
    <property type="molecule type" value="Genomic_DNA"/>
</dbReference>
<keyword evidence="1" id="KW-0540">Nuclease</keyword>
<evidence type="ECO:0000256" key="1">
    <source>
        <dbReference type="ARBA" id="ARBA00022722"/>
    </source>
</evidence>
<sequence>MTKVNQFIFFDFEMLCSNRGMPYKDMHAIRLGAVKYDLETEAITYFDRYIKPKDFKSLSRFCENLTGIHNSDIRSANNFKTVFSEFLSWVHGIKRSRFFSWSSNDFTRLQLDAEFANIPLSTIKKIKNRYVDFQAVFSKRVSKNPMSVENALSLYDLTFVGEQHNPMYDAYNTFRIYHSFSNNPIKSDLIMLEHYLLTLENDQQNKSINSRVINNLQLDIHNYLNELQDIYRINHVKKVLRKTYKLVEKYKAILVNRSGLFSQQCIEHVQSLQEFHNNLLQTYEEHLSYDSKIVMFDEYLTDPLHQLSSTN</sequence>
<keyword evidence="6" id="KW-1185">Reference proteome</keyword>
<proteinExistence type="predicted"/>
<dbReference type="OrthoDB" id="159416at2"/>
<dbReference type="InterPro" id="IPR051274">
    <property type="entry name" value="3-5_Exoribonuclease"/>
</dbReference>
<dbReference type="Gene3D" id="3.30.420.10">
    <property type="entry name" value="Ribonuclease H-like superfamily/Ribonuclease H"/>
    <property type="match status" value="1"/>
</dbReference>
<evidence type="ECO:0000256" key="2">
    <source>
        <dbReference type="ARBA" id="ARBA00022801"/>
    </source>
</evidence>
<dbReference type="InterPro" id="IPR047201">
    <property type="entry name" value="ERI-1_3'hExo-like"/>
</dbReference>
<dbReference type="SUPFAM" id="SSF53098">
    <property type="entry name" value="Ribonuclease H-like"/>
    <property type="match status" value="1"/>
</dbReference>
<reference evidence="5 6" key="1">
    <citation type="submission" date="2016-08" db="EMBL/GenBank/DDBJ databases">
        <title>Genome of Bacillus solimangrovi GH2-4.</title>
        <authorList>
            <person name="Lim S."/>
            <person name="Kim B.-C."/>
        </authorList>
    </citation>
    <scope>NUCLEOTIDE SEQUENCE [LARGE SCALE GENOMIC DNA]</scope>
    <source>
        <strain evidence="5 6">GH2-4</strain>
    </source>
</reference>
<dbReference type="InterPro" id="IPR013520">
    <property type="entry name" value="Ribonucl_H"/>
</dbReference>
<dbReference type="STRING" id="1305675.BFG57_08335"/>
<dbReference type="Pfam" id="PF00929">
    <property type="entry name" value="RNase_T"/>
    <property type="match status" value="1"/>
</dbReference>
<dbReference type="CDD" id="cd06133">
    <property type="entry name" value="ERI-1_3'hExo_like"/>
    <property type="match status" value="1"/>
</dbReference>
<dbReference type="GO" id="GO:0000175">
    <property type="term" value="F:3'-5'-RNA exonuclease activity"/>
    <property type="evidence" value="ECO:0007669"/>
    <property type="project" value="InterPro"/>
</dbReference>
<organism evidence="5 6">
    <name type="scientific">Bacillus solimangrovi</name>
    <dbReference type="NCBI Taxonomy" id="1305675"/>
    <lineage>
        <taxon>Bacteria</taxon>
        <taxon>Bacillati</taxon>
        <taxon>Bacillota</taxon>
        <taxon>Bacilli</taxon>
        <taxon>Bacillales</taxon>
        <taxon>Bacillaceae</taxon>
        <taxon>Bacillus</taxon>
    </lineage>
</organism>
<name>A0A1E5LKA7_9BACI</name>
<dbReference type="InterPro" id="IPR012337">
    <property type="entry name" value="RNaseH-like_sf"/>
</dbReference>
<keyword evidence="2" id="KW-0378">Hydrolase</keyword>
<dbReference type="Proteomes" id="UP000095209">
    <property type="component" value="Unassembled WGS sequence"/>
</dbReference>
<feature type="domain" description="Exonuclease" evidence="4">
    <location>
        <begin position="6"/>
        <end position="186"/>
    </location>
</feature>
<keyword evidence="3 5" id="KW-0269">Exonuclease</keyword>
<evidence type="ECO:0000313" key="5">
    <source>
        <dbReference type="EMBL" id="OEH94458.1"/>
    </source>
</evidence>
<dbReference type="PANTHER" id="PTHR23044:SF61">
    <property type="entry name" value="3'-5' EXORIBONUCLEASE 1-RELATED"/>
    <property type="match status" value="1"/>
</dbReference>
<dbReference type="PANTHER" id="PTHR23044">
    <property type="entry name" value="3'-5' EXONUCLEASE ERI1-RELATED"/>
    <property type="match status" value="1"/>
</dbReference>
<gene>
    <name evidence="5" type="ORF">BFG57_08335</name>
</gene>
<dbReference type="AlphaFoldDB" id="A0A1E5LKA7"/>
<evidence type="ECO:0000256" key="3">
    <source>
        <dbReference type="ARBA" id="ARBA00022839"/>
    </source>
</evidence>
<evidence type="ECO:0000259" key="4">
    <source>
        <dbReference type="SMART" id="SM00479"/>
    </source>
</evidence>
<protein>
    <submittedName>
        <fullName evidence="5">Exonuclease</fullName>
    </submittedName>
</protein>
<dbReference type="GO" id="GO:0003676">
    <property type="term" value="F:nucleic acid binding"/>
    <property type="evidence" value="ECO:0007669"/>
    <property type="project" value="InterPro"/>
</dbReference>